<proteinExistence type="predicted"/>
<gene>
    <name evidence="1" type="ORF">DERF_014058</name>
</gene>
<dbReference type="EMBL" id="ASGP02000008">
    <property type="protein sequence ID" value="KAH9493299.1"/>
    <property type="molecule type" value="Genomic_DNA"/>
</dbReference>
<dbReference type="AlphaFoldDB" id="A0A922HGM3"/>
<name>A0A922HGM3_DERFA</name>
<reference evidence="1" key="2">
    <citation type="journal article" date="2022" name="Res Sq">
        <title>Comparative Genomics Reveals Insights into the Divergent Evolution of Astigmatic Mites and Household Pest Adaptations.</title>
        <authorList>
            <person name="Xiong Q."/>
            <person name="Wan A.T.-Y."/>
            <person name="Liu X.-Y."/>
            <person name="Fung C.S.-H."/>
            <person name="Xiao X."/>
            <person name="Malainual N."/>
            <person name="Hou J."/>
            <person name="Wang L."/>
            <person name="Wang M."/>
            <person name="Yang K."/>
            <person name="Cui Y."/>
            <person name="Leung E."/>
            <person name="Nong W."/>
            <person name="Shin S.-K."/>
            <person name="Au S."/>
            <person name="Jeong K.Y."/>
            <person name="Chew F.T."/>
            <person name="Hui J."/>
            <person name="Leung T.F."/>
            <person name="Tungtrongchitr A."/>
            <person name="Zhong N."/>
            <person name="Liu Z."/>
            <person name="Tsui S."/>
        </authorList>
    </citation>
    <scope>NUCLEOTIDE SEQUENCE</scope>
    <source>
        <strain evidence="1">Derf</strain>
        <tissue evidence="1">Whole organism</tissue>
    </source>
</reference>
<organism evidence="1 2">
    <name type="scientific">Dermatophagoides farinae</name>
    <name type="common">American house dust mite</name>
    <dbReference type="NCBI Taxonomy" id="6954"/>
    <lineage>
        <taxon>Eukaryota</taxon>
        <taxon>Metazoa</taxon>
        <taxon>Ecdysozoa</taxon>
        <taxon>Arthropoda</taxon>
        <taxon>Chelicerata</taxon>
        <taxon>Arachnida</taxon>
        <taxon>Acari</taxon>
        <taxon>Acariformes</taxon>
        <taxon>Sarcoptiformes</taxon>
        <taxon>Astigmata</taxon>
        <taxon>Psoroptidia</taxon>
        <taxon>Analgoidea</taxon>
        <taxon>Pyroglyphidae</taxon>
        <taxon>Dermatophagoidinae</taxon>
        <taxon>Dermatophagoides</taxon>
    </lineage>
</organism>
<sequence>MEKKLNFKYLIETGTVDDQQSRIEILTAEKNGSKTKTPTLTSQWLNDNCGIALPLVCLRISLTKLKLSITGSTAFTVNICDPSCTSACNIRPFLRPITAYILPAIASKKKKH</sequence>
<reference evidence="1" key="1">
    <citation type="submission" date="2013-05" db="EMBL/GenBank/DDBJ databases">
        <authorList>
            <person name="Yim A.K.Y."/>
            <person name="Chan T.F."/>
            <person name="Ji K.M."/>
            <person name="Liu X.Y."/>
            <person name="Zhou J.W."/>
            <person name="Li R.Q."/>
            <person name="Yang K.Y."/>
            <person name="Li J."/>
            <person name="Li M."/>
            <person name="Law P.T.W."/>
            <person name="Wu Y.L."/>
            <person name="Cai Z.L."/>
            <person name="Qin H."/>
            <person name="Bao Y."/>
            <person name="Leung R.K.K."/>
            <person name="Ng P.K.S."/>
            <person name="Zou J."/>
            <person name="Zhong X.J."/>
            <person name="Ran P.X."/>
            <person name="Zhong N.S."/>
            <person name="Liu Z.G."/>
            <person name="Tsui S.K.W."/>
        </authorList>
    </citation>
    <scope>NUCLEOTIDE SEQUENCE</scope>
    <source>
        <strain evidence="1">Derf</strain>
        <tissue evidence="1">Whole organism</tissue>
    </source>
</reference>
<evidence type="ECO:0000313" key="1">
    <source>
        <dbReference type="EMBL" id="KAH9493299.1"/>
    </source>
</evidence>
<protein>
    <submittedName>
        <fullName evidence="1">Uncharacterized protein</fullName>
    </submittedName>
</protein>
<dbReference type="Proteomes" id="UP000790347">
    <property type="component" value="Unassembled WGS sequence"/>
</dbReference>
<keyword evidence="2" id="KW-1185">Reference proteome</keyword>
<comment type="caution">
    <text evidence="1">The sequence shown here is derived from an EMBL/GenBank/DDBJ whole genome shotgun (WGS) entry which is preliminary data.</text>
</comment>
<evidence type="ECO:0000313" key="2">
    <source>
        <dbReference type="Proteomes" id="UP000790347"/>
    </source>
</evidence>
<accession>A0A922HGM3</accession>